<proteinExistence type="predicted"/>
<sequence>MHETSSLDLQMLDIISKALNSPKVNFDELAVKIYDDLNNLYKEKNDLVNECRDKGKFKNLTKDQFVFSADYKIRTLGQILNSIKIDDYSEEYKEEINSIRNKFAHAVLIHDNATGRDYFKYKEEGITFDEELCKKIRKDIIKHKKNFDDTIRVLEAE</sequence>
<dbReference type="EMBL" id="VSSQ01120315">
    <property type="protein sequence ID" value="MPN53308.1"/>
    <property type="molecule type" value="Genomic_DNA"/>
</dbReference>
<name>A0A645IPN4_9ZZZZ</name>
<protein>
    <submittedName>
        <fullName evidence="1">Uncharacterized protein</fullName>
    </submittedName>
</protein>
<organism evidence="1">
    <name type="scientific">bioreactor metagenome</name>
    <dbReference type="NCBI Taxonomy" id="1076179"/>
    <lineage>
        <taxon>unclassified sequences</taxon>
        <taxon>metagenomes</taxon>
        <taxon>ecological metagenomes</taxon>
    </lineage>
</organism>
<evidence type="ECO:0000313" key="1">
    <source>
        <dbReference type="EMBL" id="MPN53308.1"/>
    </source>
</evidence>
<accession>A0A645IPN4</accession>
<reference evidence="1" key="1">
    <citation type="submission" date="2019-08" db="EMBL/GenBank/DDBJ databases">
        <authorList>
            <person name="Kucharzyk K."/>
            <person name="Murdoch R.W."/>
            <person name="Higgins S."/>
            <person name="Loffler F."/>
        </authorList>
    </citation>
    <scope>NUCLEOTIDE SEQUENCE</scope>
</reference>
<gene>
    <name evidence="1" type="ORF">SDC9_200972</name>
</gene>
<dbReference type="AlphaFoldDB" id="A0A645IPN4"/>
<comment type="caution">
    <text evidence="1">The sequence shown here is derived from an EMBL/GenBank/DDBJ whole genome shotgun (WGS) entry which is preliminary data.</text>
</comment>